<dbReference type="InterPro" id="IPR047629">
    <property type="entry name" value="IS1182_transpos"/>
</dbReference>
<dbReference type="Proteomes" id="UP000001572">
    <property type="component" value="Chromosome"/>
</dbReference>
<feature type="domain" description="Transposase DDE" evidence="3">
    <location>
        <begin position="373"/>
        <end position="502"/>
    </location>
</feature>
<sequence length="513" mass="60065">MMGKNSGQIDVFNHMIFEKLIPKDHLLVKINSIIDFSFVYEQLREKYSHLGRGSKDPVMMVKIFLLEYIYNLSDVEVVRRIGTDIAFRWFLGLGIDDSVPDDTTISHFRINRLTEKDFEAFFNEIVRKCIEKDLVRTNRYMIDTTDVAANVNYPSDKKLIGNAYKKVIKEIQKFNEDLAKQELDKFEEEIEREYQLSEKVHAKKHFNIAHKHLEYLYLKTYDELNNNAKYHEAFSLCYDLVDQYINNKKDKIVSVVDPDARVAHKSPGNIKRGYKDHIIVDEDSEIILASVQTPFNTGDEKKLKELIEKVESNLEIKPDEISADKVYGTTDNRAYLKDNEITSNIAFYKESSRESNFFELKDFNISEDLKTVTCPKGVTTENFRVKHHKGHNKKFKEFQFNKESCDKCPLRDQCLYKLKNGRVQSRGRKLDVPLRYDAILHDMKRVKTEEFEKASSNRFKVERRFATMVRNHGLRRCRYVKLGGAKIHITMANIACNIIRMVNIIYPPNVSVC</sequence>
<keyword evidence="1" id="KW-0175">Coiled coil</keyword>
<dbReference type="PANTHER" id="PTHR33408">
    <property type="entry name" value="TRANSPOSASE"/>
    <property type="match status" value="1"/>
</dbReference>
<evidence type="ECO:0000256" key="1">
    <source>
        <dbReference type="SAM" id="Coils"/>
    </source>
</evidence>
<evidence type="ECO:0000313" key="4">
    <source>
        <dbReference type="EMBL" id="ABR47693.1"/>
    </source>
</evidence>
<proteinExistence type="predicted"/>
<dbReference type="NCBIfam" id="NF033551">
    <property type="entry name" value="transpos_IS1182"/>
    <property type="match status" value="1"/>
</dbReference>
<dbReference type="InterPro" id="IPR025668">
    <property type="entry name" value="Tnp_DDE_dom"/>
</dbReference>
<dbReference type="STRING" id="293826.Amet_1499"/>
<dbReference type="HOGENOM" id="CLU_021293_2_0_9"/>
<gene>
    <name evidence="4" type="ordered locus">Amet_1499</name>
</gene>
<feature type="domain" description="Transposase InsH N-terminal" evidence="2">
    <location>
        <begin position="17"/>
        <end position="109"/>
    </location>
</feature>
<organism evidence="4 5">
    <name type="scientific">Alkaliphilus metalliredigens (strain QYMF)</name>
    <dbReference type="NCBI Taxonomy" id="293826"/>
    <lineage>
        <taxon>Bacteria</taxon>
        <taxon>Bacillati</taxon>
        <taxon>Bacillota</taxon>
        <taxon>Clostridia</taxon>
        <taxon>Peptostreptococcales</taxon>
        <taxon>Natronincolaceae</taxon>
        <taxon>Alkaliphilus</taxon>
    </lineage>
</organism>
<reference evidence="5" key="1">
    <citation type="journal article" date="2016" name="Genome Announc.">
        <title>Complete genome sequence of Alkaliphilus metalliredigens strain QYMF, an alkaliphilic and metal-reducing bacterium isolated from borax-contaminated leachate ponds.</title>
        <authorList>
            <person name="Hwang C."/>
            <person name="Copeland A."/>
            <person name="Lucas S."/>
            <person name="Lapidus A."/>
            <person name="Barry K."/>
            <person name="Detter J.C."/>
            <person name="Glavina Del Rio T."/>
            <person name="Hammon N."/>
            <person name="Israni S."/>
            <person name="Dalin E."/>
            <person name="Tice H."/>
            <person name="Pitluck S."/>
            <person name="Chertkov O."/>
            <person name="Brettin T."/>
            <person name="Bruce D."/>
            <person name="Han C."/>
            <person name="Schmutz J."/>
            <person name="Larimer F."/>
            <person name="Land M.L."/>
            <person name="Hauser L."/>
            <person name="Kyrpides N."/>
            <person name="Mikhailova N."/>
            <person name="Ye Q."/>
            <person name="Zhou J."/>
            <person name="Richardson P."/>
            <person name="Fields M.W."/>
        </authorList>
    </citation>
    <scope>NUCLEOTIDE SEQUENCE [LARGE SCALE GENOMIC DNA]</scope>
    <source>
        <strain evidence="5">QYMF</strain>
    </source>
</reference>
<dbReference type="EMBL" id="CP000724">
    <property type="protein sequence ID" value="ABR47693.1"/>
    <property type="molecule type" value="Genomic_DNA"/>
</dbReference>
<evidence type="ECO:0000259" key="2">
    <source>
        <dbReference type="Pfam" id="PF05598"/>
    </source>
</evidence>
<dbReference type="eggNOG" id="COG3039">
    <property type="taxonomic scope" value="Bacteria"/>
</dbReference>
<name>A6TNC5_ALKMQ</name>
<dbReference type="Pfam" id="PF13751">
    <property type="entry name" value="DDE_Tnp_1_6"/>
    <property type="match status" value="1"/>
</dbReference>
<dbReference type="RefSeq" id="WP_012062731.1">
    <property type="nucleotide sequence ID" value="NC_009633.1"/>
</dbReference>
<dbReference type="Pfam" id="PF05598">
    <property type="entry name" value="DUF772"/>
    <property type="match status" value="1"/>
</dbReference>
<dbReference type="KEGG" id="amt:Amet_1499"/>
<evidence type="ECO:0000313" key="5">
    <source>
        <dbReference type="Proteomes" id="UP000001572"/>
    </source>
</evidence>
<keyword evidence="5" id="KW-1185">Reference proteome</keyword>
<dbReference type="AlphaFoldDB" id="A6TNC5"/>
<dbReference type="InterPro" id="IPR008490">
    <property type="entry name" value="Transposase_InsH_N"/>
</dbReference>
<feature type="coiled-coil region" evidence="1">
    <location>
        <begin position="164"/>
        <end position="196"/>
    </location>
</feature>
<evidence type="ECO:0000259" key="3">
    <source>
        <dbReference type="Pfam" id="PF13751"/>
    </source>
</evidence>
<dbReference type="PANTHER" id="PTHR33408:SF2">
    <property type="entry name" value="TRANSPOSASE DDE DOMAIN-CONTAINING PROTEIN"/>
    <property type="match status" value="1"/>
</dbReference>
<protein>
    <submittedName>
        <fullName evidence="4">Transposase, IS4 family protein</fullName>
    </submittedName>
</protein>
<accession>A6TNC5</accession>